<comment type="caution">
    <text evidence="1">The sequence shown here is derived from an EMBL/GenBank/DDBJ whole genome shotgun (WGS) entry which is preliminary data.</text>
</comment>
<reference evidence="1" key="1">
    <citation type="submission" date="2022-06" db="EMBL/GenBank/DDBJ databases">
        <authorList>
            <person name="Andreotti S."/>
            <person name="Wyler E."/>
        </authorList>
    </citation>
    <scope>NUCLEOTIDE SEQUENCE</scope>
</reference>
<keyword evidence="2" id="KW-1185">Reference proteome</keyword>
<organism evidence="1 2">
    <name type="scientific">Phodopus roborovskii</name>
    <name type="common">Roborovski's desert hamster</name>
    <name type="synonym">Cricetulus roborovskii</name>
    <dbReference type="NCBI Taxonomy" id="109678"/>
    <lineage>
        <taxon>Eukaryota</taxon>
        <taxon>Metazoa</taxon>
        <taxon>Chordata</taxon>
        <taxon>Craniata</taxon>
        <taxon>Vertebrata</taxon>
        <taxon>Euteleostomi</taxon>
        <taxon>Mammalia</taxon>
        <taxon>Eutheria</taxon>
        <taxon>Euarchontoglires</taxon>
        <taxon>Glires</taxon>
        <taxon>Rodentia</taxon>
        <taxon>Myomorpha</taxon>
        <taxon>Muroidea</taxon>
        <taxon>Cricetidae</taxon>
        <taxon>Cricetinae</taxon>
        <taxon>Phodopus</taxon>
    </lineage>
</organism>
<proteinExistence type="predicted"/>
<protein>
    <submittedName>
        <fullName evidence="1">Hs2st1 protein</fullName>
    </submittedName>
</protein>
<name>A0AAU9YR42_PHORO</name>
<evidence type="ECO:0000313" key="2">
    <source>
        <dbReference type="Proteomes" id="UP001152836"/>
    </source>
</evidence>
<sequence length="78" mass="8564">MGLLRIMMPPKLQLLAVVAFAVAMLFLENQIQKLEESRAKLEVFPCVPVEEMGGVTGLWEGGRLGCEVAFGSEVRLCL</sequence>
<dbReference type="Proteomes" id="UP001152836">
    <property type="component" value="Unassembled WGS sequence"/>
</dbReference>
<dbReference type="EMBL" id="CALSGD010000262">
    <property type="protein sequence ID" value="CAH6777146.1"/>
    <property type="molecule type" value="Genomic_DNA"/>
</dbReference>
<gene>
    <name evidence="1" type="primary">Hs2st1</name>
    <name evidence="1" type="ORF">PHOROB_LOCUS1118</name>
</gene>
<evidence type="ECO:0000313" key="1">
    <source>
        <dbReference type="EMBL" id="CAH6777146.1"/>
    </source>
</evidence>
<accession>A0AAU9YR42</accession>
<dbReference type="AlphaFoldDB" id="A0AAU9YR42"/>